<sequence>MMALILSSMALAASPADPVACVLARGGDAARALMKVVPGSSELSPALDRVRPVLTACGAATDGAGLDVLVADMASHLLRTDYAKYPFRALPAASLTQVKAEGLRRETAGWPAADAIGRCVVARDLQGAVKLVRSRKGTRSEGKALDALLPLVPACVDAGASLTASRADLRDGIARALYRDVVSKIPDLWPA</sequence>
<proteinExistence type="predicted"/>
<protein>
    <submittedName>
        <fullName evidence="1">Uncharacterized protein</fullName>
    </submittedName>
</protein>
<comment type="caution">
    <text evidence="1">The sequence shown here is derived from an EMBL/GenBank/DDBJ whole genome shotgun (WGS) entry which is preliminary data.</text>
</comment>
<gene>
    <name evidence="1" type="ORF">ABS767_15220</name>
</gene>
<organism evidence="1 2">
    <name type="scientific">Sphingomonas plantiphila</name>
    <dbReference type="NCBI Taxonomy" id="3163295"/>
    <lineage>
        <taxon>Bacteria</taxon>
        <taxon>Pseudomonadati</taxon>
        <taxon>Pseudomonadota</taxon>
        <taxon>Alphaproteobacteria</taxon>
        <taxon>Sphingomonadales</taxon>
        <taxon>Sphingomonadaceae</taxon>
        <taxon>Sphingomonas</taxon>
    </lineage>
</organism>
<dbReference type="EMBL" id="JBELQC010000003">
    <property type="protein sequence ID" value="MFL9842320.1"/>
    <property type="molecule type" value="Genomic_DNA"/>
</dbReference>
<keyword evidence="2" id="KW-1185">Reference proteome</keyword>
<dbReference type="Proteomes" id="UP001629244">
    <property type="component" value="Unassembled WGS sequence"/>
</dbReference>
<dbReference type="RefSeq" id="WP_408079877.1">
    <property type="nucleotide sequence ID" value="NZ_JBELQC010000003.1"/>
</dbReference>
<accession>A0ABW8YQV1</accession>
<evidence type="ECO:0000313" key="1">
    <source>
        <dbReference type="EMBL" id="MFL9842320.1"/>
    </source>
</evidence>
<name>A0ABW8YQV1_9SPHN</name>
<reference evidence="1 2" key="1">
    <citation type="submission" date="2024-06" db="EMBL/GenBank/DDBJ databases">
        <authorList>
            <person name="Kaempfer P."/>
            <person name="Viver T."/>
        </authorList>
    </citation>
    <scope>NUCLEOTIDE SEQUENCE [LARGE SCALE GENOMIC DNA]</scope>
    <source>
        <strain evidence="1 2">ST-64</strain>
    </source>
</reference>
<evidence type="ECO:0000313" key="2">
    <source>
        <dbReference type="Proteomes" id="UP001629244"/>
    </source>
</evidence>